<dbReference type="OrthoDB" id="10251048at2759"/>
<dbReference type="Gene3D" id="3.40.50.1000">
    <property type="entry name" value="HAD superfamily/HAD-like"/>
    <property type="match status" value="2"/>
</dbReference>
<dbReference type="PANTHER" id="PTHR14269">
    <property type="entry name" value="CDP-DIACYLGLYCEROL--GLYCEROL-3-PHOSPHATE 3-PHOSPHATIDYLTRANSFERASE-RELATED"/>
    <property type="match status" value="1"/>
</dbReference>
<dbReference type="SUPFAM" id="SSF56784">
    <property type="entry name" value="HAD-like"/>
    <property type="match status" value="1"/>
</dbReference>
<dbReference type="GO" id="GO:0005739">
    <property type="term" value="C:mitochondrion"/>
    <property type="evidence" value="ECO:0007669"/>
    <property type="project" value="TreeGrafter"/>
</dbReference>
<evidence type="ECO:0000313" key="2">
    <source>
        <dbReference type="Proteomes" id="UP000245383"/>
    </source>
</evidence>
<proteinExistence type="predicted"/>
<dbReference type="InterPro" id="IPR050324">
    <property type="entry name" value="CDP-alcohol_PTase-I"/>
</dbReference>
<accession>A0A2T9YI00</accession>
<dbReference type="Proteomes" id="UP000245383">
    <property type="component" value="Unassembled WGS sequence"/>
</dbReference>
<dbReference type="InterPro" id="IPR036412">
    <property type="entry name" value="HAD-like_sf"/>
</dbReference>
<dbReference type="STRING" id="133385.A0A2T9YI00"/>
<reference evidence="1 2" key="1">
    <citation type="journal article" date="2018" name="MBio">
        <title>Comparative Genomics Reveals the Core Gene Toolbox for the Fungus-Insect Symbiosis.</title>
        <authorList>
            <person name="Wang Y."/>
            <person name="Stata M."/>
            <person name="Wang W."/>
            <person name="Stajich J.E."/>
            <person name="White M.M."/>
            <person name="Moncalvo J.M."/>
        </authorList>
    </citation>
    <scope>NUCLEOTIDE SEQUENCE [LARGE SCALE GENOMIC DNA]</scope>
    <source>
        <strain evidence="1 2">SWE-8-4</strain>
    </source>
</reference>
<dbReference type="InterPro" id="IPR023214">
    <property type="entry name" value="HAD_sf"/>
</dbReference>
<sequence>MLRSFTRKLLNPQTTQPFRSVRPNKAFYSKCSKSSIVFDIDGVLVKGEHTLEEGKKALKYLNGENPFNVKVPHVFMTNSGGVSEASKALDLSTRLNTQVSPNQIILSHSPMRRLATTLADQTVLVVGGVQNNCAEIAASYGFKNVITPQDIHAFDPYKIEAINQLKVSAVLMFHDTFKFGRDLQITLDVLRCKDGKIHSEFCNAGKQSVPVWVSNQDFHFSNETVNPRFAQGAFHECLKALYKMSTGNELKYTAFGKPNRVQYDYTESVLKNWINENSDDFGHNGQHMLNKYDTFAIGDNPLSDIAGANSYGWSSILVCTGVYSKNTDKPLQHKPSYIADNVYEAVKIIVENNPE</sequence>
<dbReference type="AlphaFoldDB" id="A0A2T9YI00"/>
<organism evidence="1 2">
    <name type="scientific">Smittium simulii</name>
    <dbReference type="NCBI Taxonomy" id="133385"/>
    <lineage>
        <taxon>Eukaryota</taxon>
        <taxon>Fungi</taxon>
        <taxon>Fungi incertae sedis</taxon>
        <taxon>Zoopagomycota</taxon>
        <taxon>Kickxellomycotina</taxon>
        <taxon>Harpellomycetes</taxon>
        <taxon>Harpellales</taxon>
        <taxon>Legeriomycetaceae</taxon>
        <taxon>Smittium</taxon>
    </lineage>
</organism>
<dbReference type="InterPro" id="IPR006353">
    <property type="entry name" value="HAD-SF_hydro_IIA_CECR5"/>
</dbReference>
<dbReference type="NCBIfam" id="TIGR01456">
    <property type="entry name" value="CECR5"/>
    <property type="match status" value="1"/>
</dbReference>
<dbReference type="EMBL" id="MBFR01000180">
    <property type="protein sequence ID" value="PVU91929.1"/>
    <property type="molecule type" value="Genomic_DNA"/>
</dbReference>
<dbReference type="Pfam" id="PF13344">
    <property type="entry name" value="Hydrolase_6"/>
    <property type="match status" value="1"/>
</dbReference>
<keyword evidence="2" id="KW-1185">Reference proteome</keyword>
<gene>
    <name evidence="1" type="ORF">BB561_004118</name>
</gene>
<evidence type="ECO:0000313" key="1">
    <source>
        <dbReference type="EMBL" id="PVU91929.1"/>
    </source>
</evidence>
<protein>
    <recommendedName>
        <fullName evidence="3">TIGR01456 family HAD hydrolase</fullName>
    </recommendedName>
</protein>
<comment type="caution">
    <text evidence="1">The sequence shown here is derived from an EMBL/GenBank/DDBJ whole genome shotgun (WGS) entry which is preliminary data.</text>
</comment>
<dbReference type="GO" id="GO:0046474">
    <property type="term" value="P:glycerophospholipid biosynthetic process"/>
    <property type="evidence" value="ECO:0007669"/>
    <property type="project" value="TreeGrafter"/>
</dbReference>
<evidence type="ECO:0008006" key="3">
    <source>
        <dbReference type="Google" id="ProtNLM"/>
    </source>
</evidence>
<dbReference type="PANTHER" id="PTHR14269:SF4">
    <property type="entry name" value="CAT EYE SYNDROME CRITICAL REGION PROTEIN 5"/>
    <property type="match status" value="1"/>
</dbReference>
<dbReference type="InterPro" id="IPR006357">
    <property type="entry name" value="HAD-SF_hydro_IIA"/>
</dbReference>
<name>A0A2T9YI00_9FUNG</name>
<dbReference type="NCBIfam" id="TIGR01460">
    <property type="entry name" value="HAD-SF-IIA"/>
    <property type="match status" value="1"/>
</dbReference>
<dbReference type="Pfam" id="PF13242">
    <property type="entry name" value="Hydrolase_like"/>
    <property type="match status" value="1"/>
</dbReference>